<keyword evidence="2" id="KW-1185">Reference proteome</keyword>
<proteinExistence type="predicted"/>
<reference evidence="2" key="1">
    <citation type="submission" date="2019-03" db="EMBL/GenBank/DDBJ databases">
        <title>Snf2 controls pulcherriminic acid biosynthesis and connects pigmentation and antifungal activity of the yeast Metschnikowia pulcherrima.</title>
        <authorList>
            <person name="Gore-Lloyd D."/>
            <person name="Sumann I."/>
            <person name="Brachmann A.O."/>
            <person name="Schneeberger K."/>
            <person name="Ortiz-Merino R.A."/>
            <person name="Moreno-Beltran M."/>
            <person name="Schlaefli M."/>
            <person name="Kirner P."/>
            <person name="Santos Kron A."/>
            <person name="Wolfe K.H."/>
            <person name="Piel J."/>
            <person name="Ahrens C.H."/>
            <person name="Henk D."/>
            <person name="Freimoser F.M."/>
        </authorList>
    </citation>
    <scope>NUCLEOTIDE SEQUENCE [LARGE SCALE GENOMIC DNA]</scope>
    <source>
        <strain evidence="2">APC 1.2</strain>
    </source>
</reference>
<protein>
    <submittedName>
        <fullName evidence="1">Uncharacterized protein</fullName>
    </submittedName>
</protein>
<dbReference type="Proteomes" id="UP000292447">
    <property type="component" value="Chromosome I"/>
</dbReference>
<evidence type="ECO:0000313" key="2">
    <source>
        <dbReference type="Proteomes" id="UP000292447"/>
    </source>
</evidence>
<dbReference type="AlphaFoldDB" id="A0A4P6XGA2"/>
<sequence>MRAKYIFTITSMGLCYTSSILRHKQLRGIPRQPLANQSSTFGVHDYQLAYLDLIYNANIQDAPSDPIKQKYVSERLDEFKQILRGYVTYWLFRYVTFEADFAILGEQFVDIAATYKFLVPPSTTLTNKFIHAHSFFDTMAFAKDKFMYGNVFDDMKNRTIADILELQVLALSMFDATGQPDTTMTSFRNRSHLLGERLISLRDTINNITLVPRDILMTMWSEYLKAESLITRLISTIAVEN</sequence>
<dbReference type="EMBL" id="CP034456">
    <property type="protein sequence ID" value="QBM86240.1"/>
    <property type="molecule type" value="Genomic_DNA"/>
</dbReference>
<accession>A0A4P6XGA2</accession>
<evidence type="ECO:0000313" key="1">
    <source>
        <dbReference type="EMBL" id="QBM86240.1"/>
    </source>
</evidence>
<name>A0A4P6XGA2_9ASCO</name>
<gene>
    <name evidence="1" type="ORF">METSCH_A08770</name>
</gene>
<organism evidence="1 2">
    <name type="scientific">Metschnikowia aff. pulcherrima</name>
    <dbReference type="NCBI Taxonomy" id="2163413"/>
    <lineage>
        <taxon>Eukaryota</taxon>
        <taxon>Fungi</taxon>
        <taxon>Dikarya</taxon>
        <taxon>Ascomycota</taxon>
        <taxon>Saccharomycotina</taxon>
        <taxon>Pichiomycetes</taxon>
        <taxon>Metschnikowiaceae</taxon>
        <taxon>Metschnikowia</taxon>
    </lineage>
</organism>